<dbReference type="InterPro" id="IPR032675">
    <property type="entry name" value="LRR_dom_sf"/>
</dbReference>
<evidence type="ECO:0000313" key="2">
    <source>
        <dbReference type="Proteomes" id="UP000232722"/>
    </source>
</evidence>
<dbReference type="Proteomes" id="UP000232722">
    <property type="component" value="Unassembled WGS sequence"/>
</dbReference>
<evidence type="ECO:0008006" key="3">
    <source>
        <dbReference type="Google" id="ProtNLM"/>
    </source>
</evidence>
<dbReference type="EMBL" id="LLXJ01000404">
    <property type="protein sequence ID" value="PKC10127.1"/>
    <property type="molecule type" value="Genomic_DNA"/>
</dbReference>
<organism evidence="1 2">
    <name type="scientific">Rhizophagus irregularis</name>
    <dbReference type="NCBI Taxonomy" id="588596"/>
    <lineage>
        <taxon>Eukaryota</taxon>
        <taxon>Fungi</taxon>
        <taxon>Fungi incertae sedis</taxon>
        <taxon>Mucoromycota</taxon>
        <taxon>Glomeromycotina</taxon>
        <taxon>Glomeromycetes</taxon>
        <taxon>Glomerales</taxon>
        <taxon>Glomeraceae</taxon>
        <taxon>Rhizophagus</taxon>
    </lineage>
</organism>
<dbReference type="AlphaFoldDB" id="A0A2N0PTG5"/>
<evidence type="ECO:0000313" key="1">
    <source>
        <dbReference type="EMBL" id="PKC10127.1"/>
    </source>
</evidence>
<dbReference type="VEuPathDB" id="FungiDB:RhiirA1_454965"/>
<sequence length="662" mass="79070">MSKLNKDILFLIFEEFQYDSKSLFSCLMVNRFWCETVIPILWRNPWCYDIKYYDKDYLFIIIASYLSDDIKEFLKRLGIQKPLVSRKSLLFDYLSFCRNVDINVLSSIISTGSFSTNHQLFLQQEFCVVFMKNCQELKYFDMRSLKHQIFHFPEAKLCFESLYELKCDTSIDVSYFYGLARICQHIQKLMIINITNEESNLGIVKLIEVQKNLRHFAWVDFFDGYISKVDPYKEILLALEKKADTIDYLGIYLECLDHTLQKVLPKFHKIKTLITSFRNFSEEQLKVCVYHDLEIFKIDYYDLKAASIIIENSGGRLKKFFLVSYELDDYVDDFEKDSLIFIRKVYENCPLIEYLSHAFTPSKKHLSEFENLLKVCQNLKLLTLILCDMERVITGDENILEIGEDLLKVLARSAPTSLREIRFLYGFKFSLEALEEFLEKWRGRPAITILTIDPIYKGENYKNLINKYKDNGICSKSFPNFLVEDVKLNKDILFLIFGELQDDSKSLFSCLMINRFWRQAVIPILWRNPWCYDIPKHQLLLQEFYGVFMKKCPELKYLDMRLLEHQTFHFPEANIHNYFKNSLVLIHKIYENCPSIEYLTLAFHHQRNILLVNLLKNYWRSTGLREIRFLYDFKFSLEALEEFLEKWRGRPNYINLINKYKN</sequence>
<reference evidence="1 2" key="2">
    <citation type="submission" date="2017-09" db="EMBL/GenBank/DDBJ databases">
        <title>Extensive intraspecific genome diversity in a model arbuscular mycorrhizal fungus.</title>
        <authorList>
            <person name="Chen E.C."/>
            <person name="Morin E."/>
            <person name="Beaudet D."/>
            <person name="Noel J."/>
            <person name="Ndikumana S."/>
            <person name="Charron P."/>
            <person name="St-Onge C."/>
            <person name="Giorgi J."/>
            <person name="Grigoriev I.V."/>
            <person name="Roux C."/>
            <person name="Martin F.M."/>
            <person name="Corradi N."/>
        </authorList>
    </citation>
    <scope>NUCLEOTIDE SEQUENCE [LARGE SCALE GENOMIC DNA]</scope>
    <source>
        <strain evidence="1 2">A5</strain>
    </source>
</reference>
<accession>A0A2N0PTG5</accession>
<dbReference type="VEuPathDB" id="FungiDB:FUN_015569"/>
<dbReference type="Gene3D" id="3.80.10.10">
    <property type="entry name" value="Ribonuclease Inhibitor"/>
    <property type="match status" value="1"/>
</dbReference>
<dbReference type="VEuPathDB" id="FungiDB:RhiirA1_458502"/>
<dbReference type="VEuPathDB" id="FungiDB:RhiirFUN_014008"/>
<reference evidence="1 2" key="1">
    <citation type="submission" date="2016-04" db="EMBL/GenBank/DDBJ databases">
        <title>Genome analyses suggest a sexual origin of heterokaryosis in a supposedly ancient asexual fungus.</title>
        <authorList>
            <person name="Ropars J."/>
            <person name="Sedzielewska K."/>
            <person name="Noel J."/>
            <person name="Charron P."/>
            <person name="Farinelli L."/>
            <person name="Marton T."/>
            <person name="Kruger M."/>
            <person name="Pelin A."/>
            <person name="Brachmann A."/>
            <person name="Corradi N."/>
        </authorList>
    </citation>
    <scope>NUCLEOTIDE SEQUENCE [LARGE SCALE GENOMIC DNA]</scope>
    <source>
        <strain evidence="1 2">A5</strain>
    </source>
</reference>
<comment type="caution">
    <text evidence="1">The sequence shown here is derived from an EMBL/GenBank/DDBJ whole genome shotgun (WGS) entry which is preliminary data.</text>
</comment>
<proteinExistence type="predicted"/>
<protein>
    <recommendedName>
        <fullName evidence="3">F-box domain-containing protein</fullName>
    </recommendedName>
</protein>
<dbReference type="VEuPathDB" id="FungiDB:FUN_006277"/>
<gene>
    <name evidence="1" type="ORF">RhiirA5_498706</name>
</gene>
<name>A0A2N0PTG5_9GLOM</name>